<accession>A0A6N7ZAG6</accession>
<dbReference type="OrthoDB" id="3638778at2"/>
<dbReference type="Proteomes" id="UP000440096">
    <property type="component" value="Unassembled WGS sequence"/>
</dbReference>
<evidence type="ECO:0000313" key="2">
    <source>
        <dbReference type="EMBL" id="MTD58726.1"/>
    </source>
</evidence>
<gene>
    <name evidence="2" type="ORF">GKO32_32810</name>
</gene>
<keyword evidence="3" id="KW-1185">Reference proteome</keyword>
<feature type="compositionally biased region" description="Low complexity" evidence="1">
    <location>
        <begin position="160"/>
        <end position="176"/>
    </location>
</feature>
<protein>
    <submittedName>
        <fullName evidence="2">Uncharacterized protein</fullName>
    </submittedName>
</protein>
<dbReference type="AlphaFoldDB" id="A0A6N7ZAG6"/>
<feature type="region of interest" description="Disordered" evidence="1">
    <location>
        <begin position="150"/>
        <end position="254"/>
    </location>
</feature>
<dbReference type="RefSeq" id="WP_154760797.1">
    <property type="nucleotide sequence ID" value="NZ_WMBA01000075.1"/>
</dbReference>
<name>A0A6N7ZAG6_9PSEU</name>
<proteinExistence type="predicted"/>
<sequence>MRDAEVPQRLVPSWGRVLLVAGFAFAGWLLAGLLGSAVASAEEPPQADRPAAGQAGGLLGGLLTTVTTTVQELTATVHTTVSTVTSTVTTTVTETTKTVVAPVTSAPARTTAPAPEKHKTTTQSRVDPVVTEKPVLRQVPRPAPVRAVTVASQPPVGHKQQPARPAAVPPVRQAPVSENPVQAMTDPPAPTPSTPGGQFGSAVAAHDTGNNSKHPLAILGARGGVAQSAPIGVPRRHAQAGNSREAALPTTSPD</sequence>
<evidence type="ECO:0000256" key="1">
    <source>
        <dbReference type="SAM" id="MobiDB-lite"/>
    </source>
</evidence>
<reference evidence="2 3" key="1">
    <citation type="submission" date="2019-11" db="EMBL/GenBank/DDBJ databases">
        <title>Draft genome of Amycolatopsis RM579.</title>
        <authorList>
            <person name="Duangmal K."/>
            <person name="Mingma R."/>
        </authorList>
    </citation>
    <scope>NUCLEOTIDE SEQUENCE [LARGE SCALE GENOMIC DNA]</scope>
    <source>
        <strain evidence="2 3">RM579</strain>
    </source>
</reference>
<evidence type="ECO:0000313" key="3">
    <source>
        <dbReference type="Proteomes" id="UP000440096"/>
    </source>
</evidence>
<comment type="caution">
    <text evidence="2">The sequence shown here is derived from an EMBL/GenBank/DDBJ whole genome shotgun (WGS) entry which is preliminary data.</text>
</comment>
<feature type="region of interest" description="Disordered" evidence="1">
    <location>
        <begin position="106"/>
        <end position="127"/>
    </location>
</feature>
<organism evidence="2 3">
    <name type="scientific">Amycolatopsis pithecellobii</name>
    <dbReference type="NCBI Taxonomy" id="664692"/>
    <lineage>
        <taxon>Bacteria</taxon>
        <taxon>Bacillati</taxon>
        <taxon>Actinomycetota</taxon>
        <taxon>Actinomycetes</taxon>
        <taxon>Pseudonocardiales</taxon>
        <taxon>Pseudonocardiaceae</taxon>
        <taxon>Amycolatopsis</taxon>
    </lineage>
</organism>
<dbReference type="EMBL" id="WMBA01000075">
    <property type="protein sequence ID" value="MTD58726.1"/>
    <property type="molecule type" value="Genomic_DNA"/>
</dbReference>